<keyword evidence="3" id="KW-1185">Reference proteome</keyword>
<evidence type="ECO:0000313" key="3">
    <source>
        <dbReference type="Proteomes" id="UP000694388"/>
    </source>
</evidence>
<evidence type="ECO:0000313" key="2">
    <source>
        <dbReference type="Ensembl" id="ENSEBUP00000023992.1"/>
    </source>
</evidence>
<dbReference type="PANTHER" id="PTHR33524:SF2">
    <property type="entry name" value="SET DOMAIN-CONTAINING PROTEIN 9"/>
    <property type="match status" value="1"/>
</dbReference>
<accession>A0A8C4R260</accession>
<name>A0A8C4R260_EPTBU</name>
<dbReference type="AlphaFoldDB" id="A0A8C4R260"/>
<dbReference type="GeneTree" id="ENSGT01010000224694"/>
<keyword evidence="1" id="KW-1133">Transmembrane helix</keyword>
<keyword evidence="1" id="KW-0472">Membrane</keyword>
<protein>
    <recommendedName>
        <fullName evidence="4">SET domain-containing protein</fullName>
    </recommendedName>
</protein>
<dbReference type="InterPro" id="IPR040415">
    <property type="entry name" value="SETD9"/>
</dbReference>
<dbReference type="PANTHER" id="PTHR33524">
    <property type="entry name" value="C5ORF35"/>
    <property type="match status" value="1"/>
</dbReference>
<evidence type="ECO:0000256" key="1">
    <source>
        <dbReference type="SAM" id="Phobius"/>
    </source>
</evidence>
<reference evidence="2" key="1">
    <citation type="submission" date="2025-08" db="UniProtKB">
        <authorList>
            <consortium name="Ensembl"/>
        </authorList>
    </citation>
    <scope>IDENTIFICATION</scope>
</reference>
<evidence type="ECO:0008006" key="4">
    <source>
        <dbReference type="Google" id="ProtNLM"/>
    </source>
</evidence>
<dbReference type="Proteomes" id="UP000694388">
    <property type="component" value="Unplaced"/>
</dbReference>
<dbReference type="Ensembl" id="ENSEBUT00000024568.1">
    <property type="protein sequence ID" value="ENSEBUP00000023992.1"/>
    <property type="gene ID" value="ENSEBUG00000014786.1"/>
</dbReference>
<sequence length="165" mass="18002">MFAPRTLRIVQPNETDRLAPNAVVNSTLFKLFEQLSVEGPKIRSRKWKDNDGSIALVASEGMLKALGFTLALEPSLVSGAGIGVFVKAGRVRQGEVVCMYAGTVYEPGEPVLLQSLGNRYLLRCIDGLLIDGKAKGLSRLIYRYVFFVVVVRSLTFVTCLACMGS</sequence>
<keyword evidence="1" id="KW-0812">Transmembrane</keyword>
<organism evidence="2 3">
    <name type="scientific">Eptatretus burgeri</name>
    <name type="common">Inshore hagfish</name>
    <dbReference type="NCBI Taxonomy" id="7764"/>
    <lineage>
        <taxon>Eukaryota</taxon>
        <taxon>Metazoa</taxon>
        <taxon>Chordata</taxon>
        <taxon>Craniata</taxon>
        <taxon>Vertebrata</taxon>
        <taxon>Cyclostomata</taxon>
        <taxon>Myxini</taxon>
        <taxon>Myxiniformes</taxon>
        <taxon>Myxinidae</taxon>
        <taxon>Eptatretinae</taxon>
        <taxon>Eptatretus</taxon>
    </lineage>
</organism>
<proteinExistence type="predicted"/>
<feature type="transmembrane region" description="Helical" evidence="1">
    <location>
        <begin position="141"/>
        <end position="163"/>
    </location>
</feature>
<reference evidence="2" key="2">
    <citation type="submission" date="2025-09" db="UniProtKB">
        <authorList>
            <consortium name="Ensembl"/>
        </authorList>
    </citation>
    <scope>IDENTIFICATION</scope>
</reference>